<organism evidence="1">
    <name type="scientific">Dolosigranulum savutiense</name>
    <dbReference type="NCBI Taxonomy" id="3110288"/>
    <lineage>
        <taxon>Bacteria</taxon>
        <taxon>Bacillati</taxon>
        <taxon>Bacillota</taxon>
        <taxon>Bacilli</taxon>
        <taxon>Lactobacillales</taxon>
        <taxon>Carnobacteriaceae</taxon>
        <taxon>Dolosigranulum</taxon>
    </lineage>
</organism>
<evidence type="ECO:0000313" key="1">
    <source>
        <dbReference type="EMBL" id="XBC48485.1"/>
    </source>
</evidence>
<name>A0AB74TWS4_9LACT</name>
<proteinExistence type="predicted"/>
<dbReference type="AlphaFoldDB" id="A0AB74TWS4"/>
<dbReference type="RefSeq" id="WP_281524244.1">
    <property type="nucleotide sequence ID" value="NZ_CP142434.1"/>
</dbReference>
<sequence length="65" mass="7906">MKRLSEFKSKDEDYTLLDMQRFRDQIKFEDHLSWYELQALIIDLMHSNELLIDYAARFERGGYGD</sequence>
<accession>A0AB74TWS4</accession>
<gene>
    <name evidence="1" type="ORF">VUQ09_03580</name>
</gene>
<protein>
    <submittedName>
        <fullName evidence="1">Uncharacterized protein</fullName>
    </submittedName>
</protein>
<reference evidence="1" key="1">
    <citation type="submission" date="2023-12" db="EMBL/GenBank/DDBJ databases">
        <title>Dolosigranulum savutii sp. nov. isolated from human upper respiratory samples collected in Botswana.</title>
        <authorList>
            <person name="Kelly M.S."/>
        </authorList>
    </citation>
    <scope>NUCLEOTIDE SEQUENCE</scope>
    <source>
        <strain evidence="1">MSK312</strain>
    </source>
</reference>
<dbReference type="EMBL" id="CP142434">
    <property type="protein sequence ID" value="XBC48485.1"/>
    <property type="molecule type" value="Genomic_DNA"/>
</dbReference>